<dbReference type="InterPro" id="IPR013083">
    <property type="entry name" value="Znf_RING/FYVE/PHD"/>
</dbReference>
<feature type="region of interest" description="Disordered" evidence="9">
    <location>
        <begin position="1"/>
        <end position="116"/>
    </location>
</feature>
<keyword evidence="8" id="KW-0175">Coiled coil</keyword>
<dbReference type="CDD" id="cd20339">
    <property type="entry name" value="BRcat_RBR_RNF216"/>
    <property type="match status" value="1"/>
</dbReference>
<dbReference type="InterPro" id="IPR044066">
    <property type="entry name" value="TRIAD_supradom"/>
</dbReference>
<keyword evidence="4" id="KW-0677">Repeat</keyword>
<evidence type="ECO:0000256" key="8">
    <source>
        <dbReference type="SAM" id="Coils"/>
    </source>
</evidence>
<proteinExistence type="predicted"/>
<dbReference type="InterPro" id="IPR051628">
    <property type="entry name" value="LUBAC_E3_Ligases"/>
</dbReference>
<reference evidence="11 12" key="1">
    <citation type="journal article" date="2016" name="Mol. Biol. Evol.">
        <title>Comparative Genomics of Early-Diverging Mushroom-Forming Fungi Provides Insights into the Origins of Lignocellulose Decay Capabilities.</title>
        <authorList>
            <person name="Nagy L.G."/>
            <person name="Riley R."/>
            <person name="Tritt A."/>
            <person name="Adam C."/>
            <person name="Daum C."/>
            <person name="Floudas D."/>
            <person name="Sun H."/>
            <person name="Yadav J.S."/>
            <person name="Pangilinan J."/>
            <person name="Larsson K.H."/>
            <person name="Matsuura K."/>
            <person name="Barry K."/>
            <person name="Labutti K."/>
            <person name="Kuo R."/>
            <person name="Ohm R.A."/>
            <person name="Bhattacharya S.S."/>
            <person name="Shirouzu T."/>
            <person name="Yoshinaga Y."/>
            <person name="Martin F.M."/>
            <person name="Grigoriev I.V."/>
            <person name="Hibbett D.S."/>
        </authorList>
    </citation>
    <scope>NUCLEOTIDE SEQUENCE [LARGE SCALE GENOMIC DNA]</scope>
    <source>
        <strain evidence="11 12">HHB12029</strain>
    </source>
</reference>
<evidence type="ECO:0000256" key="7">
    <source>
        <dbReference type="ARBA" id="ARBA00022833"/>
    </source>
</evidence>
<name>A0A165Q3D1_EXIGL</name>
<evidence type="ECO:0000256" key="4">
    <source>
        <dbReference type="ARBA" id="ARBA00022737"/>
    </source>
</evidence>
<dbReference type="Proteomes" id="UP000077266">
    <property type="component" value="Unassembled WGS sequence"/>
</dbReference>
<dbReference type="InParanoid" id="A0A165Q3D1"/>
<dbReference type="Pfam" id="PF26191">
    <property type="entry name" value="RING-HC_RBR_RNF216"/>
    <property type="match status" value="1"/>
</dbReference>
<evidence type="ECO:0000256" key="6">
    <source>
        <dbReference type="ARBA" id="ARBA00022786"/>
    </source>
</evidence>
<evidence type="ECO:0000313" key="11">
    <source>
        <dbReference type="EMBL" id="KZW03026.1"/>
    </source>
</evidence>
<keyword evidence="6" id="KW-0833">Ubl conjugation pathway</keyword>
<keyword evidence="12" id="KW-1185">Reference proteome</keyword>
<feature type="region of interest" description="Disordered" evidence="9">
    <location>
        <begin position="677"/>
        <end position="698"/>
    </location>
</feature>
<comment type="pathway">
    <text evidence="1">Protein modification; protein ubiquitination.</text>
</comment>
<dbReference type="InterPro" id="IPR047544">
    <property type="entry name" value="RING-HC_RBR_RNF216"/>
</dbReference>
<gene>
    <name evidence="11" type="ORF">EXIGLDRAFT_636660</name>
</gene>
<protein>
    <recommendedName>
        <fullName evidence="10">RING-type domain-containing protein</fullName>
    </recommendedName>
</protein>
<evidence type="ECO:0000313" key="12">
    <source>
        <dbReference type="Proteomes" id="UP000077266"/>
    </source>
</evidence>
<evidence type="ECO:0000256" key="1">
    <source>
        <dbReference type="ARBA" id="ARBA00004906"/>
    </source>
</evidence>
<dbReference type="GO" id="GO:0016740">
    <property type="term" value="F:transferase activity"/>
    <property type="evidence" value="ECO:0007669"/>
    <property type="project" value="UniProtKB-KW"/>
</dbReference>
<dbReference type="InterPro" id="IPR002867">
    <property type="entry name" value="IBR_dom"/>
</dbReference>
<keyword evidence="7" id="KW-0862">Zinc</keyword>
<sequence>MATRRTTRSMSREPGSSRSTKPAKRRAAPTLDPVIDLTLSDDDDPDIVQVAGPSKATSRIHKPRDDGQRVLIELNDPPQPKPGPALSRTGSRVLAELNKSVNDKENARDSGAVPSVDPGLEVISVAAPMVEPRPVANPTPAGDQVPAEPVPGPAQPEVEVVDPLARVLEIVPDVDLEHAQKLIDAHIATYGPEKVVQPVLHLLLEDPSYPKAQRNKGKRKADVEAEANNKKIKIDYASADRPFAGSNAYFEAAVTQLTVDYPYIPKADLRRFLLDRNSLYAPTFLFIREEEKKPLSERPYKLKKSATPNKGKGRAVEYEDDELAREVKWVKEFVTGNFAPVADEDDGDGSLEAPEGEGVECGCCFGEYRFDTMIQCPDAHLFCISCVRAYAGTKLADGHADIPCPSSSDPPCKMHFSESELRRALKEGQMDLWGRVRARRDLESAKIDGLEECPFCDYACVVENPDEKLFRCARVEECGEVSCRKCKKRDHLPKSCKEAEQDNVLDAQHAVEEAMTKALMRNCPKCSKAFVKETGCNKMSCPYCHTLSCYVCRQIIIGYDHFDQMPGGQRRPAGNKAGKCPLWDEGQNVELRHRAEVEAAAKRALAEVRAANPEVDAQAIKVDMPAPPPQPRGHVHGGPAPVLGHFHGVHAVPMAGHGWNGAQFVHVPPPPVFPAAHHHYHHHPPPPPPPPPVVYHHHHHDYEDDMWDEDEDDEEEEMMRLLEQEEEARRVRIQAEREQARAQQAALLAEERILRNLERQQAEMREHVRRMAALRPPPAPVPRARRR</sequence>
<dbReference type="Pfam" id="PF26200">
    <property type="entry name" value="Rcat_RNF216"/>
    <property type="match status" value="1"/>
</dbReference>
<dbReference type="Gene3D" id="3.30.40.10">
    <property type="entry name" value="Zinc/RING finger domain, C3HC4 (zinc finger)"/>
    <property type="match status" value="1"/>
</dbReference>
<evidence type="ECO:0000256" key="2">
    <source>
        <dbReference type="ARBA" id="ARBA00022679"/>
    </source>
</evidence>
<dbReference type="GO" id="GO:0008270">
    <property type="term" value="F:zinc ion binding"/>
    <property type="evidence" value="ECO:0007669"/>
    <property type="project" value="UniProtKB-KW"/>
</dbReference>
<accession>A0A165Q3D1</accession>
<evidence type="ECO:0000256" key="9">
    <source>
        <dbReference type="SAM" id="MobiDB-lite"/>
    </source>
</evidence>
<dbReference type="SMART" id="SM00647">
    <property type="entry name" value="IBR"/>
    <property type="match status" value="2"/>
</dbReference>
<evidence type="ECO:0000256" key="5">
    <source>
        <dbReference type="ARBA" id="ARBA00022771"/>
    </source>
</evidence>
<organism evidence="11 12">
    <name type="scientific">Exidia glandulosa HHB12029</name>
    <dbReference type="NCBI Taxonomy" id="1314781"/>
    <lineage>
        <taxon>Eukaryota</taxon>
        <taxon>Fungi</taxon>
        <taxon>Dikarya</taxon>
        <taxon>Basidiomycota</taxon>
        <taxon>Agaricomycotina</taxon>
        <taxon>Agaricomycetes</taxon>
        <taxon>Auriculariales</taxon>
        <taxon>Exidiaceae</taxon>
        <taxon>Exidia</taxon>
    </lineage>
</organism>
<feature type="domain" description="RING-type" evidence="10">
    <location>
        <begin position="357"/>
        <end position="573"/>
    </location>
</feature>
<dbReference type="AlphaFoldDB" id="A0A165Q3D1"/>
<feature type="coiled-coil region" evidence="8">
    <location>
        <begin position="711"/>
        <end position="774"/>
    </location>
</feature>
<dbReference type="OrthoDB" id="10009520at2759"/>
<dbReference type="InterPro" id="IPR047545">
    <property type="entry name" value="BRcat_RBR_RNF216"/>
</dbReference>
<dbReference type="InterPro" id="IPR047546">
    <property type="entry name" value="Rcat_RBR_RNF216"/>
</dbReference>
<dbReference type="CDD" id="cd16630">
    <property type="entry name" value="RING-HC_RBR_RNF216"/>
    <property type="match status" value="1"/>
</dbReference>
<dbReference type="STRING" id="1314781.A0A165Q3D1"/>
<dbReference type="SUPFAM" id="SSF57850">
    <property type="entry name" value="RING/U-box"/>
    <property type="match status" value="2"/>
</dbReference>
<keyword evidence="3" id="KW-0479">Metal-binding</keyword>
<keyword evidence="5" id="KW-0863">Zinc-finger</keyword>
<keyword evidence="2" id="KW-0808">Transferase</keyword>
<dbReference type="EMBL" id="KV425885">
    <property type="protein sequence ID" value="KZW03026.1"/>
    <property type="molecule type" value="Genomic_DNA"/>
</dbReference>
<dbReference type="CDD" id="cd20353">
    <property type="entry name" value="Rcat_RBR_RNF216"/>
    <property type="match status" value="1"/>
</dbReference>
<dbReference type="PANTHER" id="PTHR22770:SF47">
    <property type="entry name" value="E3 UBIQUITIN-PROTEIN LIGASE RNF216"/>
    <property type="match status" value="1"/>
</dbReference>
<dbReference type="Gene3D" id="1.20.120.1750">
    <property type="match status" value="1"/>
</dbReference>
<dbReference type="PANTHER" id="PTHR22770">
    <property type="entry name" value="UBIQUITIN CONJUGATING ENZYME 7 INTERACTING PROTEIN-RELATED"/>
    <property type="match status" value="1"/>
</dbReference>
<evidence type="ECO:0000256" key="3">
    <source>
        <dbReference type="ARBA" id="ARBA00022723"/>
    </source>
</evidence>
<evidence type="ECO:0000259" key="10">
    <source>
        <dbReference type="PROSITE" id="PS51873"/>
    </source>
</evidence>
<dbReference type="PROSITE" id="PS51873">
    <property type="entry name" value="TRIAD"/>
    <property type="match status" value="1"/>
</dbReference>